<protein>
    <recommendedName>
        <fullName evidence="8">Holo-[acyl-carrier-protein] synthase</fullName>
        <shortName evidence="8">Holo-ACP synthase</shortName>
        <ecNumber evidence="8">2.7.8.7</ecNumber>
    </recommendedName>
    <alternativeName>
        <fullName evidence="8">4'-phosphopantetheinyl transferase AcpS</fullName>
    </alternativeName>
</protein>
<reference evidence="11" key="1">
    <citation type="journal article" date="2019" name="Int. J. Syst. Evol. Microbiol.">
        <title>The Global Catalogue of Microorganisms (GCM) 10K type strain sequencing project: providing services to taxonomists for standard genome sequencing and annotation.</title>
        <authorList>
            <consortium name="The Broad Institute Genomics Platform"/>
            <consortium name="The Broad Institute Genome Sequencing Center for Infectious Disease"/>
            <person name="Wu L."/>
            <person name="Ma J."/>
        </authorList>
    </citation>
    <scope>NUCLEOTIDE SEQUENCE [LARGE SCALE GENOMIC DNA]</scope>
    <source>
        <strain evidence="11">CCM 7855</strain>
    </source>
</reference>
<evidence type="ECO:0000256" key="3">
    <source>
        <dbReference type="ARBA" id="ARBA00022723"/>
    </source>
</evidence>
<sequence length="147" mass="15560">MSAADLDVLTTPGVRMGCDLVEPSEIEESLRVFGVRFTDRVFTERELRACTGSDAIARLAARFAAKEAVAKLFADPDLAIPPTEIEVVGSGGAPALELHGSLADRARRDGWRDLRVSLSHTRCHAMAVVCVSCPGTVSPGSGARPAQ</sequence>
<accession>A0ABQ1U7T1</accession>
<evidence type="ECO:0000259" key="9">
    <source>
        <dbReference type="Pfam" id="PF01648"/>
    </source>
</evidence>
<keyword evidence="2 8" id="KW-0808">Transferase</keyword>
<keyword evidence="5 8" id="KW-0460">Magnesium</keyword>
<evidence type="ECO:0000256" key="5">
    <source>
        <dbReference type="ARBA" id="ARBA00022842"/>
    </source>
</evidence>
<dbReference type="Pfam" id="PF01648">
    <property type="entry name" value="ACPS"/>
    <property type="match status" value="1"/>
</dbReference>
<comment type="similarity">
    <text evidence="8">Belongs to the P-Pant transferase superfamily. AcpS family.</text>
</comment>
<comment type="function">
    <text evidence="8">Transfers the 4'-phosphopantetheine moiety from coenzyme A to a Ser of acyl-carrier-protein.</text>
</comment>
<keyword evidence="11" id="KW-1185">Reference proteome</keyword>
<dbReference type="InterPro" id="IPR002582">
    <property type="entry name" value="ACPS"/>
</dbReference>
<keyword evidence="6 8" id="KW-0443">Lipid metabolism</keyword>
<comment type="catalytic activity">
    <reaction evidence="8">
        <text>apo-[ACP] + CoA = holo-[ACP] + adenosine 3',5'-bisphosphate + H(+)</text>
        <dbReference type="Rhea" id="RHEA:12068"/>
        <dbReference type="Rhea" id="RHEA-COMP:9685"/>
        <dbReference type="Rhea" id="RHEA-COMP:9690"/>
        <dbReference type="ChEBI" id="CHEBI:15378"/>
        <dbReference type="ChEBI" id="CHEBI:29999"/>
        <dbReference type="ChEBI" id="CHEBI:57287"/>
        <dbReference type="ChEBI" id="CHEBI:58343"/>
        <dbReference type="ChEBI" id="CHEBI:64479"/>
        <dbReference type="EC" id="2.7.8.7"/>
    </reaction>
</comment>
<dbReference type="Proteomes" id="UP000632454">
    <property type="component" value="Unassembled WGS sequence"/>
</dbReference>
<gene>
    <name evidence="8" type="primary">acpS</name>
    <name evidence="10" type="ORF">GCM10007298_05850</name>
</gene>
<keyword evidence="8" id="KW-0963">Cytoplasm</keyword>
<feature type="binding site" evidence="8">
    <location>
        <position position="19"/>
    </location>
    <ligand>
        <name>Mg(2+)</name>
        <dbReference type="ChEBI" id="CHEBI:18420"/>
    </ligand>
</feature>
<comment type="cofactor">
    <cofactor evidence="8">
        <name>Mg(2+)</name>
        <dbReference type="ChEBI" id="CHEBI:18420"/>
    </cofactor>
</comment>
<dbReference type="InterPro" id="IPR037143">
    <property type="entry name" value="4-PPantetheinyl_Trfase_dom_sf"/>
</dbReference>
<comment type="caution">
    <text evidence="10">The sequence shown here is derived from an EMBL/GenBank/DDBJ whole genome shotgun (WGS) entry which is preliminary data.</text>
</comment>
<evidence type="ECO:0000313" key="11">
    <source>
        <dbReference type="Proteomes" id="UP000632454"/>
    </source>
</evidence>
<evidence type="ECO:0000256" key="8">
    <source>
        <dbReference type="HAMAP-Rule" id="MF_00101"/>
    </source>
</evidence>
<name>A0ABQ1U7T1_9NOCA</name>
<keyword evidence="4 8" id="KW-0276">Fatty acid metabolism</keyword>
<dbReference type="NCBIfam" id="TIGR00556">
    <property type="entry name" value="pantethn_trn"/>
    <property type="match status" value="1"/>
</dbReference>
<evidence type="ECO:0000256" key="1">
    <source>
        <dbReference type="ARBA" id="ARBA00022516"/>
    </source>
</evidence>
<keyword evidence="1 8" id="KW-0444">Lipid biosynthesis</keyword>
<keyword evidence="3 8" id="KW-0479">Metal-binding</keyword>
<evidence type="ECO:0000256" key="2">
    <source>
        <dbReference type="ARBA" id="ARBA00022679"/>
    </source>
</evidence>
<evidence type="ECO:0000256" key="4">
    <source>
        <dbReference type="ARBA" id="ARBA00022832"/>
    </source>
</evidence>
<organism evidence="10 11">
    <name type="scientific">Williamsia phyllosphaerae</name>
    <dbReference type="NCBI Taxonomy" id="885042"/>
    <lineage>
        <taxon>Bacteria</taxon>
        <taxon>Bacillati</taxon>
        <taxon>Actinomycetota</taxon>
        <taxon>Actinomycetes</taxon>
        <taxon>Mycobacteriales</taxon>
        <taxon>Nocardiaceae</taxon>
        <taxon>Williamsia</taxon>
    </lineage>
</organism>
<evidence type="ECO:0000256" key="7">
    <source>
        <dbReference type="ARBA" id="ARBA00023160"/>
    </source>
</evidence>
<feature type="binding site" evidence="8">
    <location>
        <position position="67"/>
    </location>
    <ligand>
        <name>Mg(2+)</name>
        <dbReference type="ChEBI" id="CHEBI:18420"/>
    </ligand>
</feature>
<dbReference type="HAMAP" id="MF_00101">
    <property type="entry name" value="AcpS"/>
    <property type="match status" value="1"/>
</dbReference>
<evidence type="ECO:0000256" key="6">
    <source>
        <dbReference type="ARBA" id="ARBA00023098"/>
    </source>
</evidence>
<feature type="domain" description="4'-phosphopantetheinyl transferase" evidence="9">
    <location>
        <begin position="16"/>
        <end position="105"/>
    </location>
</feature>
<dbReference type="RefSeq" id="WP_188486764.1">
    <property type="nucleotide sequence ID" value="NZ_BMCS01000001.1"/>
</dbReference>
<dbReference type="InterPro" id="IPR008278">
    <property type="entry name" value="4-PPantetheinyl_Trfase_dom"/>
</dbReference>
<evidence type="ECO:0000313" key="10">
    <source>
        <dbReference type="EMBL" id="GGF12764.1"/>
    </source>
</evidence>
<keyword evidence="7 8" id="KW-0275">Fatty acid biosynthesis</keyword>
<dbReference type="Gene3D" id="3.90.470.20">
    <property type="entry name" value="4'-phosphopantetheinyl transferase domain"/>
    <property type="match status" value="1"/>
</dbReference>
<comment type="subcellular location">
    <subcellularLocation>
        <location evidence="8">Cytoplasm</location>
    </subcellularLocation>
</comment>
<dbReference type="SUPFAM" id="SSF56214">
    <property type="entry name" value="4'-phosphopantetheinyl transferase"/>
    <property type="match status" value="1"/>
</dbReference>
<proteinExistence type="inferred from homology"/>
<dbReference type="InterPro" id="IPR004568">
    <property type="entry name" value="Ppantetheine-prot_Trfase_dom"/>
</dbReference>
<dbReference type="EMBL" id="BMCS01000001">
    <property type="protein sequence ID" value="GGF12764.1"/>
    <property type="molecule type" value="Genomic_DNA"/>
</dbReference>
<dbReference type="EC" id="2.7.8.7" evidence="8"/>